<gene>
    <name evidence="1" type="ORF">CEPIT_LOCUS23664</name>
</gene>
<name>A0AAV0EC10_9ASTE</name>
<comment type="caution">
    <text evidence="1">The sequence shown here is derived from an EMBL/GenBank/DDBJ whole genome shotgun (WGS) entry which is preliminary data.</text>
</comment>
<organism evidence="1 2">
    <name type="scientific">Cuscuta epithymum</name>
    <dbReference type="NCBI Taxonomy" id="186058"/>
    <lineage>
        <taxon>Eukaryota</taxon>
        <taxon>Viridiplantae</taxon>
        <taxon>Streptophyta</taxon>
        <taxon>Embryophyta</taxon>
        <taxon>Tracheophyta</taxon>
        <taxon>Spermatophyta</taxon>
        <taxon>Magnoliopsida</taxon>
        <taxon>eudicotyledons</taxon>
        <taxon>Gunneridae</taxon>
        <taxon>Pentapetalae</taxon>
        <taxon>asterids</taxon>
        <taxon>lamiids</taxon>
        <taxon>Solanales</taxon>
        <taxon>Convolvulaceae</taxon>
        <taxon>Cuscuteae</taxon>
        <taxon>Cuscuta</taxon>
        <taxon>Cuscuta subgen. Cuscuta</taxon>
    </lineage>
</organism>
<evidence type="ECO:0000313" key="2">
    <source>
        <dbReference type="Proteomes" id="UP001152523"/>
    </source>
</evidence>
<dbReference type="Proteomes" id="UP001152523">
    <property type="component" value="Unassembled WGS sequence"/>
</dbReference>
<accession>A0AAV0EC10</accession>
<keyword evidence="2" id="KW-1185">Reference proteome</keyword>
<reference evidence="1" key="1">
    <citation type="submission" date="2022-07" db="EMBL/GenBank/DDBJ databases">
        <authorList>
            <person name="Macas J."/>
            <person name="Novak P."/>
            <person name="Neumann P."/>
        </authorList>
    </citation>
    <scope>NUCLEOTIDE SEQUENCE</scope>
</reference>
<dbReference type="EMBL" id="CAMAPF010000921">
    <property type="protein sequence ID" value="CAH9121394.1"/>
    <property type="molecule type" value="Genomic_DNA"/>
</dbReference>
<evidence type="ECO:0000313" key="1">
    <source>
        <dbReference type="EMBL" id="CAH9121394.1"/>
    </source>
</evidence>
<proteinExistence type="predicted"/>
<protein>
    <submittedName>
        <fullName evidence="1">Uncharacterized protein</fullName>
    </submittedName>
</protein>
<dbReference type="AlphaFoldDB" id="A0AAV0EC10"/>
<sequence length="143" mass="15128">MSSSYASPLTTVKVVAVAISPPPPSPPYFGLGSGGVGAVGARVRQVGGCLGGSGVTWCGGVVVECGNGVTVVVECGVAWKFTGVRWPEQFVSHCEIVATKMSPQTFHCGRWWPAAVVRWRRCHCGVWLEVGAHYRVVNVELSL</sequence>